<proteinExistence type="predicted"/>
<protein>
    <submittedName>
        <fullName evidence="3">Uncharacterized protein LOC111087284</fullName>
    </submittedName>
</protein>
<name>A0ABM1SZQ6_LIMPO</name>
<feature type="compositionally biased region" description="Basic and acidic residues" evidence="1">
    <location>
        <begin position="21"/>
        <end position="31"/>
    </location>
</feature>
<feature type="compositionally biased region" description="Basic and acidic residues" evidence="1">
    <location>
        <begin position="60"/>
        <end position="77"/>
    </location>
</feature>
<feature type="region of interest" description="Disordered" evidence="1">
    <location>
        <begin position="99"/>
        <end position="119"/>
    </location>
</feature>
<dbReference type="RefSeq" id="XP_022249112.1">
    <property type="nucleotide sequence ID" value="XM_022393404.1"/>
</dbReference>
<feature type="compositionally biased region" description="Polar residues" evidence="1">
    <location>
        <begin position="103"/>
        <end position="117"/>
    </location>
</feature>
<evidence type="ECO:0000313" key="2">
    <source>
        <dbReference type="Proteomes" id="UP000694941"/>
    </source>
</evidence>
<sequence>MEDEQKEMVTELQINAVDKSAYHKDMVRDGGDTISSEDTLQSVSQKAINDDSQPILTRTESAKQKEDNTDDSKDHKYVATKVNTNENNERTQNTRTVNACKPTINNPRNHSSYSSNKPRWPGPTLSSPMFCASLFRPQGSLNPYLAASYNRTLAPLLPYRGYSHPSMKNIFLGLMPISFTLKKNYQALINILFNSTTPINVITVLFASPVLFSLTALD</sequence>
<accession>A0ABM1SZQ6</accession>
<gene>
    <name evidence="3" type="primary">LOC111087284</name>
</gene>
<feature type="region of interest" description="Disordered" evidence="1">
    <location>
        <begin position="21"/>
        <end position="77"/>
    </location>
</feature>
<keyword evidence="2" id="KW-1185">Reference proteome</keyword>
<evidence type="ECO:0000256" key="1">
    <source>
        <dbReference type="SAM" id="MobiDB-lite"/>
    </source>
</evidence>
<dbReference type="GeneID" id="111087284"/>
<feature type="compositionally biased region" description="Polar residues" evidence="1">
    <location>
        <begin position="33"/>
        <end position="59"/>
    </location>
</feature>
<reference evidence="3" key="1">
    <citation type="submission" date="2025-08" db="UniProtKB">
        <authorList>
            <consortium name="RefSeq"/>
        </authorList>
    </citation>
    <scope>IDENTIFICATION</scope>
    <source>
        <tissue evidence="3">Muscle</tissue>
    </source>
</reference>
<organism evidence="2 3">
    <name type="scientific">Limulus polyphemus</name>
    <name type="common">Atlantic horseshoe crab</name>
    <dbReference type="NCBI Taxonomy" id="6850"/>
    <lineage>
        <taxon>Eukaryota</taxon>
        <taxon>Metazoa</taxon>
        <taxon>Ecdysozoa</taxon>
        <taxon>Arthropoda</taxon>
        <taxon>Chelicerata</taxon>
        <taxon>Merostomata</taxon>
        <taxon>Xiphosura</taxon>
        <taxon>Limulidae</taxon>
        <taxon>Limulus</taxon>
    </lineage>
</organism>
<evidence type="ECO:0000313" key="3">
    <source>
        <dbReference type="RefSeq" id="XP_022249112.1"/>
    </source>
</evidence>
<dbReference type="Proteomes" id="UP000694941">
    <property type="component" value="Unplaced"/>
</dbReference>